<sequence length="222" mass="25336">MNDPCNELANWKTNPGLLITFVNTLVEFKRDGSWDPKHKTPSNWTHITKTVNSTCGVNLKTEQYSSKYYRLMDEWKICSTLMAKSKYAITGLGFNWELLCFQASSEHWMTLIQENSKFKQFNTEKSCAMYMTLDEIFEGKTTTDSQAYSSFQSPLPSKQRPRGSFSTKQKGKAHTSLNFEDKEVYTPSYKQKASKRPVSNLDNSSQEGSRSTKSARSVGIHS</sequence>
<dbReference type="AlphaFoldDB" id="A0ABD2ZC53"/>
<dbReference type="EMBL" id="JBJUIK010000010">
    <property type="protein sequence ID" value="KAL3516504.1"/>
    <property type="molecule type" value="Genomic_DNA"/>
</dbReference>
<proteinExistence type="predicted"/>
<organism evidence="3 4">
    <name type="scientific">Cinchona calisaya</name>
    <dbReference type="NCBI Taxonomy" id="153742"/>
    <lineage>
        <taxon>Eukaryota</taxon>
        <taxon>Viridiplantae</taxon>
        <taxon>Streptophyta</taxon>
        <taxon>Embryophyta</taxon>
        <taxon>Tracheophyta</taxon>
        <taxon>Spermatophyta</taxon>
        <taxon>Magnoliopsida</taxon>
        <taxon>eudicotyledons</taxon>
        <taxon>Gunneridae</taxon>
        <taxon>Pentapetalae</taxon>
        <taxon>asterids</taxon>
        <taxon>lamiids</taxon>
        <taxon>Gentianales</taxon>
        <taxon>Rubiaceae</taxon>
        <taxon>Cinchonoideae</taxon>
        <taxon>Cinchoneae</taxon>
        <taxon>Cinchona</taxon>
    </lineage>
</organism>
<keyword evidence="4" id="KW-1185">Reference proteome</keyword>
<evidence type="ECO:0000313" key="4">
    <source>
        <dbReference type="Proteomes" id="UP001630127"/>
    </source>
</evidence>
<feature type="compositionally biased region" description="Polar residues" evidence="1">
    <location>
        <begin position="147"/>
        <end position="156"/>
    </location>
</feature>
<evidence type="ECO:0000256" key="1">
    <source>
        <dbReference type="SAM" id="MobiDB-lite"/>
    </source>
</evidence>
<dbReference type="PANTHER" id="PTHR46929">
    <property type="entry name" value="EXPRESSED PROTEIN"/>
    <property type="match status" value="1"/>
</dbReference>
<evidence type="ECO:0000313" key="3">
    <source>
        <dbReference type="EMBL" id="KAL3516504.1"/>
    </source>
</evidence>
<dbReference type="PANTHER" id="PTHR46929:SF3">
    <property type="entry name" value="MYB_SANT-LIKE DOMAIN-CONTAINING PROTEIN"/>
    <property type="match status" value="1"/>
</dbReference>
<name>A0ABD2ZC53_9GENT</name>
<feature type="compositionally biased region" description="Polar residues" evidence="1">
    <location>
        <begin position="200"/>
        <end position="215"/>
    </location>
</feature>
<dbReference type="Proteomes" id="UP001630127">
    <property type="component" value="Unassembled WGS sequence"/>
</dbReference>
<comment type="caution">
    <text evidence="3">The sequence shown here is derived from an EMBL/GenBank/DDBJ whole genome shotgun (WGS) entry which is preliminary data.</text>
</comment>
<evidence type="ECO:0000259" key="2">
    <source>
        <dbReference type="Pfam" id="PF12776"/>
    </source>
</evidence>
<dbReference type="InterPro" id="IPR024752">
    <property type="entry name" value="Myb/SANT-like_dom"/>
</dbReference>
<feature type="domain" description="Myb/SANT-like" evidence="2">
    <location>
        <begin position="20"/>
        <end position="109"/>
    </location>
</feature>
<protein>
    <recommendedName>
        <fullName evidence="2">Myb/SANT-like domain-containing protein</fullName>
    </recommendedName>
</protein>
<dbReference type="Pfam" id="PF12776">
    <property type="entry name" value="Myb_DNA-bind_3"/>
    <property type="match status" value="1"/>
</dbReference>
<accession>A0ABD2ZC53</accession>
<reference evidence="3 4" key="1">
    <citation type="submission" date="2024-11" db="EMBL/GenBank/DDBJ databases">
        <title>A near-complete genome assembly of Cinchona calisaya.</title>
        <authorList>
            <person name="Lian D.C."/>
            <person name="Zhao X.W."/>
            <person name="Wei L."/>
        </authorList>
    </citation>
    <scope>NUCLEOTIDE SEQUENCE [LARGE SCALE GENOMIC DNA]</scope>
    <source>
        <tissue evidence="3">Nenye</tissue>
    </source>
</reference>
<feature type="region of interest" description="Disordered" evidence="1">
    <location>
        <begin position="147"/>
        <end position="222"/>
    </location>
</feature>
<gene>
    <name evidence="3" type="ORF">ACH5RR_023406</name>
</gene>